<name>A0A4R0K1A1_9ACTN</name>
<keyword evidence="2" id="KW-1185">Reference proteome</keyword>
<evidence type="ECO:0000313" key="1">
    <source>
        <dbReference type="EMBL" id="TCC51506.1"/>
    </source>
</evidence>
<evidence type="ECO:0000313" key="2">
    <source>
        <dbReference type="Proteomes" id="UP000291144"/>
    </source>
</evidence>
<proteinExistence type="predicted"/>
<accession>A0A4R0K1A1</accession>
<dbReference type="Proteomes" id="UP000291144">
    <property type="component" value="Unassembled WGS sequence"/>
</dbReference>
<dbReference type="AlphaFoldDB" id="A0A4R0K1A1"/>
<reference evidence="1 2" key="1">
    <citation type="submission" date="2019-02" db="EMBL/GenBank/DDBJ databases">
        <title>Kribbella capetownensis sp. nov. and Kribbella speibonae sp. nov., isolated from soil.</title>
        <authorList>
            <person name="Curtis S.M."/>
            <person name="Norton I."/>
            <person name="Everest G.J."/>
            <person name="Meyers P.R."/>
        </authorList>
    </citation>
    <scope>NUCLEOTIDE SEQUENCE [LARGE SCALE GENOMIC DNA]</scope>
    <source>
        <strain evidence="1 2">NRRL B-24813</strain>
    </source>
</reference>
<gene>
    <name evidence="1" type="ORF">E0H73_41045</name>
</gene>
<dbReference type="EMBL" id="SJKB01000023">
    <property type="protein sequence ID" value="TCC51506.1"/>
    <property type="molecule type" value="Genomic_DNA"/>
</dbReference>
<protein>
    <submittedName>
        <fullName evidence="1">Uncharacterized protein</fullName>
    </submittedName>
</protein>
<comment type="caution">
    <text evidence="1">The sequence shown here is derived from an EMBL/GenBank/DDBJ whole genome shotgun (WGS) entry which is preliminary data.</text>
</comment>
<organism evidence="1 2">
    <name type="scientific">Kribbella pittospori</name>
    <dbReference type="NCBI Taxonomy" id="722689"/>
    <lineage>
        <taxon>Bacteria</taxon>
        <taxon>Bacillati</taxon>
        <taxon>Actinomycetota</taxon>
        <taxon>Actinomycetes</taxon>
        <taxon>Propionibacteriales</taxon>
        <taxon>Kribbellaceae</taxon>
        <taxon>Kribbella</taxon>
    </lineage>
</organism>
<dbReference type="RefSeq" id="WP_131365926.1">
    <property type="nucleotide sequence ID" value="NZ_SJKB01000023.1"/>
</dbReference>
<dbReference type="OrthoDB" id="4549381at2"/>
<sequence length="145" mass="15803">MTKDPAPGSIEAHIDGDVHGQVAVGNDIRQEQYVGVPRVQVTEEERQELRAAVDQLKAEVAAAAPPELRQAAIECVQELDEAVNTDEPDLSKIEYVRGWIGRHLPQIAGSITSLVFHPVLGKLVEAAGGMLADEFRRRFGSKPQT</sequence>